<evidence type="ECO:0000256" key="2">
    <source>
        <dbReference type="SAM" id="Phobius"/>
    </source>
</evidence>
<accession>A0ABX1M920</accession>
<feature type="region of interest" description="Disordered" evidence="1">
    <location>
        <begin position="597"/>
        <end position="616"/>
    </location>
</feature>
<feature type="transmembrane region" description="Helical" evidence="2">
    <location>
        <begin position="21"/>
        <end position="41"/>
    </location>
</feature>
<dbReference type="SUPFAM" id="SSF51126">
    <property type="entry name" value="Pectin lyase-like"/>
    <property type="match status" value="1"/>
</dbReference>
<dbReference type="Gene3D" id="2.160.20.10">
    <property type="entry name" value="Single-stranded right-handed beta-helix, Pectin lyase-like"/>
    <property type="match status" value="2"/>
</dbReference>
<proteinExistence type="predicted"/>
<dbReference type="InterPro" id="IPR048482">
    <property type="entry name" value="GH141_ins"/>
</dbReference>
<feature type="domain" description="Right handed beta helix" evidence="3">
    <location>
        <begin position="390"/>
        <end position="584"/>
    </location>
</feature>
<gene>
    <name evidence="5" type="ORF">DP115_12715</name>
</gene>
<dbReference type="InterPro" id="IPR012334">
    <property type="entry name" value="Pectin_lyas_fold"/>
</dbReference>
<comment type="caution">
    <text evidence="5">The sequence shown here is derived from an EMBL/GenBank/DDBJ whole genome shotgun (WGS) entry which is preliminary data.</text>
</comment>
<evidence type="ECO:0008006" key="7">
    <source>
        <dbReference type="Google" id="ProtNLM"/>
    </source>
</evidence>
<evidence type="ECO:0000313" key="5">
    <source>
        <dbReference type="EMBL" id="NMF63581.1"/>
    </source>
</evidence>
<feature type="domain" description="GH141-like insertion" evidence="4">
    <location>
        <begin position="180"/>
        <end position="315"/>
    </location>
</feature>
<dbReference type="EMBL" id="QMEC01000040">
    <property type="protein sequence ID" value="NMF63581.1"/>
    <property type="molecule type" value="Genomic_DNA"/>
</dbReference>
<dbReference type="SMART" id="SM00710">
    <property type="entry name" value="PbH1"/>
    <property type="match status" value="8"/>
</dbReference>
<dbReference type="PANTHER" id="PTHR36453:SF1">
    <property type="entry name" value="RIGHT HANDED BETA HELIX DOMAIN-CONTAINING PROTEIN"/>
    <property type="match status" value="1"/>
</dbReference>
<keyword evidence="2" id="KW-0812">Transmembrane</keyword>
<dbReference type="InterPro" id="IPR006626">
    <property type="entry name" value="PbH1"/>
</dbReference>
<evidence type="ECO:0000256" key="1">
    <source>
        <dbReference type="SAM" id="MobiDB-lite"/>
    </source>
</evidence>
<dbReference type="InterPro" id="IPR011050">
    <property type="entry name" value="Pectin_lyase_fold/virulence"/>
</dbReference>
<keyword evidence="6" id="KW-1185">Reference proteome</keyword>
<name>A0ABX1M920_9CYAN</name>
<keyword evidence="2" id="KW-0472">Membrane</keyword>
<evidence type="ECO:0000313" key="6">
    <source>
        <dbReference type="Proteomes" id="UP000762253"/>
    </source>
</evidence>
<sequence>MIFYQMNNHLVNRFIFRKQNGITFPVLRIFGSCLLILFSIGSQTKPGLASLTDKLSTKLSSSAIVSPNSKQNKSATQGKTLYVGLNGKGNACTTIAPCSLTSVQQYLRSINTSMKTDITVILKNGTYYLPDTFTLNAQDSGFNGYSIIFRAETPGRVQLSGGKVITGWRTQDGKIFQTAVDNQDFRRLFVNGVPAIRARQPNAGTYFRVVNWDIANKRVEIKPNEINRWNKLSEAEMIVFRHWTINRFKIEDFFINGNVASVTLQNPGRDLAFMVNTQFLEPQLSYYFENAYEFLDNKGEFYLDKEAHILFYIPRPGEDMSRTTVIAPRLDQIVKIAGTAEKPVQNIVFQGIIFQDANWTGPSQKGFIGGQAGTEISTTHVWGDTTMIAGVELSYAGNVSFEKCTFRNMSASGVNASSDVENLSITNSHFENLGGQGIVMDTLLKAEPATATIRNVSINNNTLTALGQDYQGSVGIFAGFVENMTVENNKLWNLPYTGISIGWGWTRDINKLKSNTIRNNEISNVMNTLDDGAGIYTLSNQDNTLISDNNIHDLVRSPWAAGYPITGIYLDQASGGITVIRNKIDNVVMPIYTHSTQNNNVIQGNSPNTVTNNESS</sequence>
<organism evidence="5 6">
    <name type="scientific">Brasilonema octagenarum UFV-OR1</name>
    <dbReference type="NCBI Taxonomy" id="417115"/>
    <lineage>
        <taxon>Bacteria</taxon>
        <taxon>Bacillati</taxon>
        <taxon>Cyanobacteriota</taxon>
        <taxon>Cyanophyceae</taxon>
        <taxon>Nostocales</taxon>
        <taxon>Scytonemataceae</taxon>
        <taxon>Brasilonema</taxon>
        <taxon>Octagenarum group</taxon>
    </lineage>
</organism>
<reference evidence="5 6" key="1">
    <citation type="submission" date="2018-06" db="EMBL/GenBank/DDBJ databases">
        <title>Comparative genomics of Brasilonema spp. strains.</title>
        <authorList>
            <person name="Alvarenga D.O."/>
            <person name="Fiore M.F."/>
            <person name="Varani A.M."/>
        </authorList>
    </citation>
    <scope>NUCLEOTIDE SEQUENCE [LARGE SCALE GENOMIC DNA]</scope>
    <source>
        <strain evidence="5 6">UFV-OR1</strain>
    </source>
</reference>
<keyword evidence="2" id="KW-1133">Transmembrane helix</keyword>
<evidence type="ECO:0000259" key="3">
    <source>
        <dbReference type="Pfam" id="PF13229"/>
    </source>
</evidence>
<evidence type="ECO:0000259" key="4">
    <source>
        <dbReference type="Pfam" id="PF21231"/>
    </source>
</evidence>
<dbReference type="Proteomes" id="UP000762253">
    <property type="component" value="Unassembled WGS sequence"/>
</dbReference>
<dbReference type="Pfam" id="PF13229">
    <property type="entry name" value="Beta_helix"/>
    <property type="match status" value="1"/>
</dbReference>
<dbReference type="InterPro" id="IPR039448">
    <property type="entry name" value="Beta_helix"/>
</dbReference>
<protein>
    <recommendedName>
        <fullName evidence="7">Right handed beta helix domain-containing protein</fullName>
    </recommendedName>
</protein>
<dbReference type="PANTHER" id="PTHR36453">
    <property type="entry name" value="SECRETED PROTEIN-RELATED"/>
    <property type="match status" value="1"/>
</dbReference>
<dbReference type="Pfam" id="PF21231">
    <property type="entry name" value="GH141_M"/>
    <property type="match status" value="1"/>
</dbReference>